<accession>A0ABW3K4U0</accession>
<proteinExistence type="predicted"/>
<keyword evidence="1 4" id="KW-0808">Transferase</keyword>
<protein>
    <submittedName>
        <fullName evidence="4">GNAT family N-acetyltransferase</fullName>
        <ecNumber evidence="4">2.3.-.-</ecNumber>
    </submittedName>
</protein>
<evidence type="ECO:0000313" key="4">
    <source>
        <dbReference type="EMBL" id="MFD1001137.1"/>
    </source>
</evidence>
<dbReference type="Proteomes" id="UP001597112">
    <property type="component" value="Unassembled WGS sequence"/>
</dbReference>
<dbReference type="Pfam" id="PF00583">
    <property type="entry name" value="Acetyltransf_1"/>
    <property type="match status" value="1"/>
</dbReference>
<feature type="domain" description="N-acetyltransferase" evidence="3">
    <location>
        <begin position="1"/>
        <end position="159"/>
    </location>
</feature>
<dbReference type="EMBL" id="JBHTKA010000007">
    <property type="protein sequence ID" value="MFD1001137.1"/>
    <property type="molecule type" value="Genomic_DNA"/>
</dbReference>
<dbReference type="RefSeq" id="WP_377580586.1">
    <property type="nucleotide sequence ID" value="NZ_JBHTKA010000007.1"/>
</dbReference>
<dbReference type="EC" id="2.3.-.-" evidence="4"/>
<dbReference type="InterPro" id="IPR050680">
    <property type="entry name" value="YpeA/RimI_acetyltransf"/>
</dbReference>
<keyword evidence="5" id="KW-1185">Reference proteome</keyword>
<gene>
    <name evidence="4" type="ORF">ACFQ21_17550</name>
</gene>
<dbReference type="Gene3D" id="3.40.630.30">
    <property type="match status" value="1"/>
</dbReference>
<evidence type="ECO:0000313" key="5">
    <source>
        <dbReference type="Proteomes" id="UP001597112"/>
    </source>
</evidence>
<dbReference type="InterPro" id="IPR000182">
    <property type="entry name" value="GNAT_dom"/>
</dbReference>
<dbReference type="PROSITE" id="PS51186">
    <property type="entry name" value="GNAT"/>
    <property type="match status" value="1"/>
</dbReference>
<evidence type="ECO:0000259" key="3">
    <source>
        <dbReference type="PROSITE" id="PS51186"/>
    </source>
</evidence>
<evidence type="ECO:0000256" key="1">
    <source>
        <dbReference type="ARBA" id="ARBA00022679"/>
    </source>
</evidence>
<dbReference type="CDD" id="cd04301">
    <property type="entry name" value="NAT_SF"/>
    <property type="match status" value="1"/>
</dbReference>
<keyword evidence="2 4" id="KW-0012">Acyltransferase</keyword>
<reference evidence="5" key="1">
    <citation type="journal article" date="2019" name="Int. J. Syst. Evol. Microbiol.">
        <title>The Global Catalogue of Microorganisms (GCM) 10K type strain sequencing project: providing services to taxonomists for standard genome sequencing and annotation.</title>
        <authorList>
            <consortium name="The Broad Institute Genomics Platform"/>
            <consortium name="The Broad Institute Genome Sequencing Center for Infectious Disease"/>
            <person name="Wu L."/>
            <person name="Ma J."/>
        </authorList>
    </citation>
    <scope>NUCLEOTIDE SEQUENCE [LARGE SCALE GENOMIC DNA]</scope>
    <source>
        <strain evidence="5">CCUG 58938</strain>
    </source>
</reference>
<evidence type="ECO:0000256" key="2">
    <source>
        <dbReference type="ARBA" id="ARBA00023315"/>
    </source>
</evidence>
<dbReference type="SUPFAM" id="SSF55729">
    <property type="entry name" value="Acyl-CoA N-acyltransferases (Nat)"/>
    <property type="match status" value="1"/>
</dbReference>
<name>A0ABW3K4U0_9BACT</name>
<dbReference type="PANTHER" id="PTHR43420">
    <property type="entry name" value="ACETYLTRANSFERASE"/>
    <property type="match status" value="1"/>
</dbReference>
<organism evidence="4 5">
    <name type="scientific">Ohtaekwangia kribbensis</name>
    <dbReference type="NCBI Taxonomy" id="688913"/>
    <lineage>
        <taxon>Bacteria</taxon>
        <taxon>Pseudomonadati</taxon>
        <taxon>Bacteroidota</taxon>
        <taxon>Cytophagia</taxon>
        <taxon>Cytophagales</taxon>
        <taxon>Fulvivirgaceae</taxon>
        <taxon>Ohtaekwangia</taxon>
    </lineage>
</organism>
<dbReference type="GO" id="GO:0016746">
    <property type="term" value="F:acyltransferase activity"/>
    <property type="evidence" value="ECO:0007669"/>
    <property type="project" value="UniProtKB-KW"/>
</dbReference>
<sequence length="159" mass="18721">MIRVVQKEDFDFIYALYMHPEVNPFLLYEFMEASAFVPEFNQLQERNVLYIFGHEQKDAGMFKLIPYTHRSDHIAYLGGLAIHPDHRGKGLGLKMMEEIIALGKTKNLLRIELSTAVDNARAIRLYEQVGFEREGVLRKYTHLKKEKIFLDELMMSYLY</sequence>
<comment type="caution">
    <text evidence="4">The sequence shown here is derived from an EMBL/GenBank/DDBJ whole genome shotgun (WGS) entry which is preliminary data.</text>
</comment>
<dbReference type="InterPro" id="IPR016181">
    <property type="entry name" value="Acyl_CoA_acyltransferase"/>
</dbReference>